<dbReference type="EMBL" id="JACAZH010000003">
    <property type="protein sequence ID" value="KAF7373079.1"/>
    <property type="molecule type" value="Genomic_DNA"/>
</dbReference>
<dbReference type="GO" id="GO:0007189">
    <property type="term" value="P:adenylate cyclase-activating G protein-coupled receptor signaling pathway"/>
    <property type="evidence" value="ECO:0007669"/>
    <property type="project" value="TreeGrafter"/>
</dbReference>
<keyword evidence="3" id="KW-0460">Magnesium</keyword>
<sequence>MGGQASVHEVQIHADILFPTTLSPETADAIKALWRTPAIAHLLDNEELNLPASALHFVSDIQRLVQPDYTPTSKMFCTPAQKYALTETRFNMGALSMRLIDVGPLCSERRKWIHCFESVTSIIFCTALSDYEQVLLEERGLIPLSAYFPDYIGSLDINNATRLIL</sequence>
<dbReference type="GO" id="GO:0005525">
    <property type="term" value="F:GTP binding"/>
    <property type="evidence" value="ECO:0007669"/>
    <property type="project" value="UniProtKB-KW"/>
</dbReference>
<dbReference type="SUPFAM" id="SSF47895">
    <property type="entry name" value="Transducin (alpha subunit), insertion domain"/>
    <property type="match status" value="1"/>
</dbReference>
<dbReference type="PROSITE" id="PS51882">
    <property type="entry name" value="G_ALPHA"/>
    <property type="match status" value="1"/>
</dbReference>
<dbReference type="GO" id="GO:0046872">
    <property type="term" value="F:metal ion binding"/>
    <property type="evidence" value="ECO:0007669"/>
    <property type="project" value="UniProtKB-KW"/>
</dbReference>
<dbReference type="GO" id="GO:0005737">
    <property type="term" value="C:cytoplasm"/>
    <property type="evidence" value="ECO:0007669"/>
    <property type="project" value="TreeGrafter"/>
</dbReference>
<dbReference type="InterPro" id="IPR011025">
    <property type="entry name" value="GproteinA_insert"/>
</dbReference>
<dbReference type="GO" id="GO:0003924">
    <property type="term" value="F:GTPase activity"/>
    <property type="evidence" value="ECO:0007669"/>
    <property type="project" value="InterPro"/>
</dbReference>
<keyword evidence="1" id="KW-0479">Metal-binding</keyword>
<evidence type="ECO:0000256" key="5">
    <source>
        <dbReference type="ARBA" id="ARBA00023224"/>
    </source>
</evidence>
<reference evidence="6" key="1">
    <citation type="submission" date="2020-05" db="EMBL/GenBank/DDBJ databases">
        <title>Mycena genomes resolve the evolution of fungal bioluminescence.</title>
        <authorList>
            <person name="Tsai I.J."/>
        </authorList>
    </citation>
    <scope>NUCLEOTIDE SEQUENCE</scope>
    <source>
        <strain evidence="6">160909Yilan</strain>
    </source>
</reference>
<dbReference type="InterPro" id="IPR001019">
    <property type="entry name" value="Gprotein_alpha_su"/>
</dbReference>
<dbReference type="FunFam" id="3.40.50.300:FF:000692">
    <property type="entry name" value="Guanine nucleotide-binding protein subunit alpha"/>
    <property type="match status" value="1"/>
</dbReference>
<dbReference type="Proteomes" id="UP000623467">
    <property type="component" value="Unassembled WGS sequence"/>
</dbReference>
<dbReference type="OrthoDB" id="5817230at2759"/>
<dbReference type="PANTHER" id="PTHR10218:SF369">
    <property type="entry name" value="GUANINE NUCLEOTIDE-BINDING PROTEIN ALPHA-2 SUBUNIT"/>
    <property type="match status" value="1"/>
</dbReference>
<evidence type="ECO:0000313" key="7">
    <source>
        <dbReference type="Proteomes" id="UP000623467"/>
    </source>
</evidence>
<evidence type="ECO:0000313" key="6">
    <source>
        <dbReference type="EMBL" id="KAF7373079.1"/>
    </source>
</evidence>
<dbReference type="GO" id="GO:0031683">
    <property type="term" value="F:G-protein beta/gamma-subunit complex binding"/>
    <property type="evidence" value="ECO:0007669"/>
    <property type="project" value="InterPro"/>
</dbReference>
<dbReference type="PRINTS" id="PR00318">
    <property type="entry name" value="GPROTEINA"/>
</dbReference>
<accession>A0A8H6Z8R3</accession>
<dbReference type="PANTHER" id="PTHR10218">
    <property type="entry name" value="GTP-BINDING PROTEIN ALPHA SUBUNIT"/>
    <property type="match status" value="1"/>
</dbReference>
<gene>
    <name evidence="6" type="ORF">MSAN_00515700</name>
</gene>
<dbReference type="Gene3D" id="3.40.50.300">
    <property type="entry name" value="P-loop containing nucleotide triphosphate hydrolases"/>
    <property type="match status" value="1"/>
</dbReference>
<dbReference type="SUPFAM" id="SSF52540">
    <property type="entry name" value="P-loop containing nucleoside triphosphate hydrolases"/>
    <property type="match status" value="1"/>
</dbReference>
<keyword evidence="5" id="KW-0807">Transducer</keyword>
<evidence type="ECO:0000256" key="4">
    <source>
        <dbReference type="ARBA" id="ARBA00023134"/>
    </source>
</evidence>
<dbReference type="GO" id="GO:0005834">
    <property type="term" value="C:heterotrimeric G-protein complex"/>
    <property type="evidence" value="ECO:0007669"/>
    <property type="project" value="TreeGrafter"/>
</dbReference>
<evidence type="ECO:0000256" key="1">
    <source>
        <dbReference type="ARBA" id="ARBA00022723"/>
    </source>
</evidence>
<keyword evidence="2" id="KW-0547">Nucleotide-binding</keyword>
<protein>
    <submittedName>
        <fullName evidence="6">Heterotrimeric G-protein alpha subunit</fullName>
    </submittedName>
</protein>
<evidence type="ECO:0000256" key="3">
    <source>
        <dbReference type="ARBA" id="ARBA00022842"/>
    </source>
</evidence>
<dbReference type="Pfam" id="PF00503">
    <property type="entry name" value="G-alpha"/>
    <property type="match status" value="1"/>
</dbReference>
<comment type="caution">
    <text evidence="6">The sequence shown here is derived from an EMBL/GenBank/DDBJ whole genome shotgun (WGS) entry which is preliminary data.</text>
</comment>
<proteinExistence type="predicted"/>
<dbReference type="Gene3D" id="1.10.400.10">
    <property type="entry name" value="GI Alpha 1, domain 2-like"/>
    <property type="match status" value="1"/>
</dbReference>
<dbReference type="InterPro" id="IPR027417">
    <property type="entry name" value="P-loop_NTPase"/>
</dbReference>
<organism evidence="6 7">
    <name type="scientific">Mycena sanguinolenta</name>
    <dbReference type="NCBI Taxonomy" id="230812"/>
    <lineage>
        <taxon>Eukaryota</taxon>
        <taxon>Fungi</taxon>
        <taxon>Dikarya</taxon>
        <taxon>Basidiomycota</taxon>
        <taxon>Agaricomycotina</taxon>
        <taxon>Agaricomycetes</taxon>
        <taxon>Agaricomycetidae</taxon>
        <taxon>Agaricales</taxon>
        <taxon>Marasmiineae</taxon>
        <taxon>Mycenaceae</taxon>
        <taxon>Mycena</taxon>
    </lineage>
</organism>
<dbReference type="SMART" id="SM00275">
    <property type="entry name" value="G_alpha"/>
    <property type="match status" value="1"/>
</dbReference>
<keyword evidence="4" id="KW-0342">GTP-binding</keyword>
<dbReference type="AlphaFoldDB" id="A0A8H6Z8R3"/>
<evidence type="ECO:0000256" key="2">
    <source>
        <dbReference type="ARBA" id="ARBA00022741"/>
    </source>
</evidence>
<keyword evidence="7" id="KW-1185">Reference proteome</keyword>
<dbReference type="GO" id="GO:0001664">
    <property type="term" value="F:G protein-coupled receptor binding"/>
    <property type="evidence" value="ECO:0007669"/>
    <property type="project" value="TreeGrafter"/>
</dbReference>
<name>A0A8H6Z8R3_9AGAR</name>